<evidence type="ECO:0000256" key="5">
    <source>
        <dbReference type="ARBA" id="ARBA00022645"/>
    </source>
</evidence>
<keyword evidence="19" id="KW-1185">Reference proteome</keyword>
<dbReference type="PANTHER" id="PTHR32282">
    <property type="entry name" value="BINDING PROTEIN TRANSPEPTIDASE, PUTATIVE-RELATED"/>
    <property type="match status" value="1"/>
</dbReference>
<evidence type="ECO:0000256" key="6">
    <source>
        <dbReference type="ARBA" id="ARBA00022670"/>
    </source>
</evidence>
<keyword evidence="5" id="KW-0121">Carboxypeptidase</keyword>
<evidence type="ECO:0000256" key="14">
    <source>
        <dbReference type="ARBA" id="ARBA00023316"/>
    </source>
</evidence>
<evidence type="ECO:0000256" key="10">
    <source>
        <dbReference type="ARBA" id="ARBA00022960"/>
    </source>
</evidence>
<evidence type="ECO:0000256" key="7">
    <source>
        <dbReference type="ARBA" id="ARBA00022676"/>
    </source>
</evidence>
<dbReference type="EMBL" id="WUUQ01000007">
    <property type="protein sequence ID" value="MXQ74478.1"/>
    <property type="molecule type" value="Genomic_DNA"/>
</dbReference>
<dbReference type="Pfam" id="PF00912">
    <property type="entry name" value="Transgly"/>
    <property type="match status" value="1"/>
</dbReference>
<dbReference type="UniPathway" id="UPA00219"/>
<evidence type="ECO:0000256" key="1">
    <source>
        <dbReference type="ARBA" id="ARBA00004236"/>
    </source>
</evidence>
<evidence type="ECO:0000256" key="9">
    <source>
        <dbReference type="ARBA" id="ARBA00022801"/>
    </source>
</evidence>
<dbReference type="GO" id="GO:0030288">
    <property type="term" value="C:outer membrane-bounded periplasmic space"/>
    <property type="evidence" value="ECO:0007669"/>
    <property type="project" value="TreeGrafter"/>
</dbReference>
<dbReference type="InterPro" id="IPR001264">
    <property type="entry name" value="Glyco_trans_51"/>
</dbReference>
<evidence type="ECO:0000256" key="15">
    <source>
        <dbReference type="ARBA" id="ARBA00034000"/>
    </source>
</evidence>
<keyword evidence="9" id="KW-0378">Hydrolase</keyword>
<dbReference type="InterPro" id="IPR050396">
    <property type="entry name" value="Glycosyltr_51/Transpeptidase"/>
</dbReference>
<dbReference type="RefSeq" id="WP_160625864.1">
    <property type="nucleotide sequence ID" value="NZ_WUUQ01000007.1"/>
</dbReference>
<evidence type="ECO:0000256" key="13">
    <source>
        <dbReference type="ARBA" id="ARBA00023268"/>
    </source>
</evidence>
<keyword evidence="8" id="KW-0808">Transferase</keyword>
<accession>A0A6N8U8E9</accession>
<comment type="subcellular location">
    <subcellularLocation>
        <location evidence="1">Cell membrane</location>
    </subcellularLocation>
</comment>
<dbReference type="AlphaFoldDB" id="A0A6N8U8E9"/>
<dbReference type="FunFam" id="1.10.3810.10:FF:000001">
    <property type="entry name" value="Penicillin-binding protein 1A"/>
    <property type="match status" value="1"/>
</dbReference>
<comment type="caution">
    <text evidence="18">The sequence shown here is derived from an EMBL/GenBank/DDBJ whole genome shotgun (WGS) entry which is preliminary data.</text>
</comment>
<keyword evidence="6" id="KW-0645">Protease</keyword>
<dbReference type="GO" id="GO:0008955">
    <property type="term" value="F:peptidoglycan glycosyltransferase activity"/>
    <property type="evidence" value="ECO:0007669"/>
    <property type="project" value="UniProtKB-EC"/>
</dbReference>
<organism evidence="18 19">
    <name type="scientific">Copranaerobaculum intestinale</name>
    <dbReference type="NCBI Taxonomy" id="2692629"/>
    <lineage>
        <taxon>Bacteria</taxon>
        <taxon>Bacillati</taxon>
        <taxon>Bacillota</taxon>
        <taxon>Erysipelotrichia</taxon>
        <taxon>Erysipelotrichales</taxon>
        <taxon>Erysipelotrichaceae</taxon>
        <taxon>Copranaerobaculum</taxon>
    </lineage>
</organism>
<gene>
    <name evidence="18" type="ORF">GSF08_11125</name>
</gene>
<reference evidence="18 19" key="1">
    <citation type="submission" date="2019-12" db="EMBL/GenBank/DDBJ databases">
        <authorList>
            <person name="Yang R."/>
        </authorList>
    </citation>
    <scope>NUCLEOTIDE SEQUENCE [LARGE SCALE GENOMIC DNA]</scope>
    <source>
        <strain evidence="18 19">DONG20-135</strain>
    </source>
</reference>
<evidence type="ECO:0000256" key="4">
    <source>
        <dbReference type="ARBA" id="ARBA00022475"/>
    </source>
</evidence>
<evidence type="ECO:0000256" key="11">
    <source>
        <dbReference type="ARBA" id="ARBA00022984"/>
    </source>
</evidence>
<keyword evidence="11" id="KW-0573">Peptidoglycan synthesis</keyword>
<evidence type="ECO:0000256" key="12">
    <source>
        <dbReference type="ARBA" id="ARBA00023136"/>
    </source>
</evidence>
<dbReference type="PANTHER" id="PTHR32282:SF11">
    <property type="entry name" value="PENICILLIN-BINDING PROTEIN 1B"/>
    <property type="match status" value="1"/>
</dbReference>
<keyword evidence="13" id="KW-0511">Multifunctional enzyme</keyword>
<evidence type="ECO:0000313" key="19">
    <source>
        <dbReference type="Proteomes" id="UP000434036"/>
    </source>
</evidence>
<evidence type="ECO:0000256" key="3">
    <source>
        <dbReference type="ARBA" id="ARBA00007739"/>
    </source>
</evidence>
<dbReference type="InterPro" id="IPR036950">
    <property type="entry name" value="PBP_transglycosylase"/>
</dbReference>
<dbReference type="GO" id="GO:0071555">
    <property type="term" value="P:cell wall organization"/>
    <property type="evidence" value="ECO:0007669"/>
    <property type="project" value="UniProtKB-KW"/>
</dbReference>
<comment type="similarity">
    <text evidence="3">In the N-terminal section; belongs to the glycosyltransferase 51 family.</text>
</comment>
<keyword evidence="12" id="KW-0472">Membrane</keyword>
<dbReference type="GO" id="GO:0005886">
    <property type="term" value="C:plasma membrane"/>
    <property type="evidence" value="ECO:0007669"/>
    <property type="project" value="UniProtKB-SubCell"/>
</dbReference>
<keyword evidence="4" id="KW-1003">Cell membrane</keyword>
<evidence type="ECO:0000256" key="8">
    <source>
        <dbReference type="ARBA" id="ARBA00022679"/>
    </source>
</evidence>
<keyword evidence="7" id="KW-0328">Glycosyltransferase</keyword>
<dbReference type="SUPFAM" id="SSF53955">
    <property type="entry name" value="Lysozyme-like"/>
    <property type="match status" value="1"/>
</dbReference>
<dbReference type="Proteomes" id="UP000434036">
    <property type="component" value="Unassembled WGS sequence"/>
</dbReference>
<dbReference type="Gene3D" id="1.10.3810.10">
    <property type="entry name" value="Biosynthetic peptidoglycan transglycosylase-like"/>
    <property type="match status" value="1"/>
</dbReference>
<dbReference type="GO" id="GO:0006508">
    <property type="term" value="P:proteolysis"/>
    <property type="evidence" value="ECO:0007669"/>
    <property type="project" value="UniProtKB-KW"/>
</dbReference>
<feature type="domain" description="Glycosyl transferase family 51" evidence="17">
    <location>
        <begin position="46"/>
        <end position="214"/>
    </location>
</feature>
<evidence type="ECO:0000259" key="17">
    <source>
        <dbReference type="Pfam" id="PF00912"/>
    </source>
</evidence>
<dbReference type="GO" id="GO:0009252">
    <property type="term" value="P:peptidoglycan biosynthetic process"/>
    <property type="evidence" value="ECO:0007669"/>
    <property type="project" value="UniProtKB-UniPathway"/>
</dbReference>
<comment type="similarity">
    <text evidence="2">In the C-terminal section; belongs to the transpeptidase family.</text>
</comment>
<protein>
    <submittedName>
        <fullName evidence="18">Penicillin-binding protein</fullName>
    </submittedName>
</protein>
<name>A0A6N8U8E9_9FIRM</name>
<keyword evidence="10" id="KW-0133">Cell shape</keyword>
<dbReference type="GO" id="GO:0009002">
    <property type="term" value="F:serine-type D-Ala-D-Ala carboxypeptidase activity"/>
    <property type="evidence" value="ECO:0007669"/>
    <property type="project" value="UniProtKB-EC"/>
</dbReference>
<keyword evidence="14" id="KW-0961">Cell wall biogenesis/degradation</keyword>
<proteinExistence type="inferred from homology"/>
<dbReference type="InterPro" id="IPR023346">
    <property type="entry name" value="Lysozyme-like_dom_sf"/>
</dbReference>
<dbReference type="GO" id="GO:0008360">
    <property type="term" value="P:regulation of cell shape"/>
    <property type="evidence" value="ECO:0007669"/>
    <property type="project" value="UniProtKB-KW"/>
</dbReference>
<evidence type="ECO:0000256" key="2">
    <source>
        <dbReference type="ARBA" id="ARBA00007090"/>
    </source>
</evidence>
<evidence type="ECO:0000256" key="16">
    <source>
        <dbReference type="ARBA" id="ARBA00049902"/>
    </source>
</evidence>
<comment type="catalytic activity">
    <reaction evidence="15">
        <text>Preferential cleavage: (Ac)2-L-Lys-D-Ala-|-D-Ala. Also transpeptidation of peptidyl-alanyl moieties that are N-acyl substituents of D-alanine.</text>
        <dbReference type="EC" id="3.4.16.4"/>
    </reaction>
</comment>
<comment type="catalytic activity">
    <reaction evidence="16">
        <text>[GlcNAc-(1-&gt;4)-Mur2Ac(oyl-L-Ala-gamma-D-Glu-L-Lys-D-Ala-D-Ala)](n)-di-trans,octa-cis-undecaprenyl diphosphate + beta-D-GlcNAc-(1-&gt;4)-Mur2Ac(oyl-L-Ala-gamma-D-Glu-L-Lys-D-Ala-D-Ala)-di-trans,octa-cis-undecaprenyl diphosphate = [GlcNAc-(1-&gt;4)-Mur2Ac(oyl-L-Ala-gamma-D-Glu-L-Lys-D-Ala-D-Ala)](n+1)-di-trans,octa-cis-undecaprenyl diphosphate + di-trans,octa-cis-undecaprenyl diphosphate + H(+)</text>
        <dbReference type="Rhea" id="RHEA:23708"/>
        <dbReference type="Rhea" id="RHEA-COMP:9602"/>
        <dbReference type="Rhea" id="RHEA-COMP:9603"/>
        <dbReference type="ChEBI" id="CHEBI:15378"/>
        <dbReference type="ChEBI" id="CHEBI:58405"/>
        <dbReference type="ChEBI" id="CHEBI:60033"/>
        <dbReference type="ChEBI" id="CHEBI:78435"/>
        <dbReference type="EC" id="2.4.99.28"/>
    </reaction>
</comment>
<reference evidence="18 19" key="2">
    <citation type="submission" date="2020-01" db="EMBL/GenBank/DDBJ databases">
        <title>Clostridiaceae sp. nov. isolated from the gut of human by culturomics.</title>
        <authorList>
            <person name="Chang Y."/>
        </authorList>
    </citation>
    <scope>NUCLEOTIDE SEQUENCE [LARGE SCALE GENOMIC DNA]</scope>
    <source>
        <strain evidence="18 19">DONG20-135</strain>
    </source>
</reference>
<sequence length="231" mass="26281">MMKYVKRFLVVLLALFILLGVTLGVIGYREFKRVTDQISIQDKVAEIRDQEHFVNYKDIAPQLLQATVAIEDRRFYDHGGIDVIGLGRALLDNITAKKVVGGGSTITQQLAKNMYFGYETNITRKMGEFFVARELESKYTKKEILELYVNIINYGDNHIGIWEASQGYYQCMPSELTLKQASMLAGIPQSPSNFQLSDHLESARTRQKAVLEAMVKEDMITYAESVQARDH</sequence>
<evidence type="ECO:0000313" key="18">
    <source>
        <dbReference type="EMBL" id="MXQ74478.1"/>
    </source>
</evidence>